<dbReference type="InterPro" id="IPR029058">
    <property type="entry name" value="AB_hydrolase_fold"/>
</dbReference>
<dbReference type="Proteomes" id="UP000176603">
    <property type="component" value="Unassembled WGS sequence"/>
</dbReference>
<dbReference type="SUPFAM" id="SSF53474">
    <property type="entry name" value="alpha/beta-Hydrolases"/>
    <property type="match status" value="1"/>
</dbReference>
<feature type="transmembrane region" description="Helical" evidence="1">
    <location>
        <begin position="147"/>
        <end position="167"/>
    </location>
</feature>
<proteinExistence type="predicted"/>
<protein>
    <recommendedName>
        <fullName evidence="4">AB hydrolase-1 domain-containing protein</fullName>
    </recommendedName>
</protein>
<feature type="transmembrane region" description="Helical" evidence="1">
    <location>
        <begin position="108"/>
        <end position="127"/>
    </location>
</feature>
<keyword evidence="1" id="KW-0812">Transmembrane</keyword>
<evidence type="ECO:0000313" key="3">
    <source>
        <dbReference type="Proteomes" id="UP000176603"/>
    </source>
</evidence>
<dbReference type="PANTHER" id="PTHR37946">
    <property type="entry name" value="SLL1969 PROTEIN"/>
    <property type="match status" value="1"/>
</dbReference>
<evidence type="ECO:0000313" key="2">
    <source>
        <dbReference type="EMBL" id="OGL79397.1"/>
    </source>
</evidence>
<comment type="caution">
    <text evidence="2">The sequence shown here is derived from an EMBL/GenBank/DDBJ whole genome shotgun (WGS) entry which is preliminary data.</text>
</comment>
<accession>A0A1F7UNX2</accession>
<name>A0A1F7UNX2_9BACT</name>
<gene>
    <name evidence="2" type="ORF">A3E39_04535</name>
</gene>
<organism evidence="2 3">
    <name type="scientific">Candidatus Uhrbacteria bacterium RIFCSPHIGHO2_12_FULL_60_25</name>
    <dbReference type="NCBI Taxonomy" id="1802399"/>
    <lineage>
        <taxon>Bacteria</taxon>
        <taxon>Candidatus Uhriibacteriota</taxon>
    </lineage>
</organism>
<feature type="transmembrane region" description="Helical" evidence="1">
    <location>
        <begin position="65"/>
        <end position="88"/>
    </location>
</feature>
<dbReference type="AlphaFoldDB" id="A0A1F7UNX2"/>
<dbReference type="Gene3D" id="3.40.50.1820">
    <property type="entry name" value="alpha/beta hydrolase"/>
    <property type="match status" value="1"/>
</dbReference>
<keyword evidence="1" id="KW-0472">Membrane</keyword>
<reference evidence="2 3" key="1">
    <citation type="journal article" date="2016" name="Nat. Commun.">
        <title>Thousands of microbial genomes shed light on interconnected biogeochemical processes in an aquifer system.</title>
        <authorList>
            <person name="Anantharaman K."/>
            <person name="Brown C.T."/>
            <person name="Hug L.A."/>
            <person name="Sharon I."/>
            <person name="Castelle C.J."/>
            <person name="Probst A.J."/>
            <person name="Thomas B.C."/>
            <person name="Singh A."/>
            <person name="Wilkins M.J."/>
            <person name="Karaoz U."/>
            <person name="Brodie E.L."/>
            <person name="Williams K.H."/>
            <person name="Hubbard S.S."/>
            <person name="Banfield J.F."/>
        </authorList>
    </citation>
    <scope>NUCLEOTIDE SEQUENCE [LARGE SCALE GENOMIC DNA]</scope>
</reference>
<evidence type="ECO:0008006" key="4">
    <source>
        <dbReference type="Google" id="ProtNLM"/>
    </source>
</evidence>
<dbReference type="STRING" id="1802399.A3E39_04535"/>
<evidence type="ECO:0000256" key="1">
    <source>
        <dbReference type="SAM" id="Phobius"/>
    </source>
</evidence>
<sequence>MLHPVVETVTYGAAYVRLLLSHLTSERGRDMPRLKTHTDRVVLNLPGFFGPRAVMRPLEWRFERAGIPAFSFNLGLTAALPIPVIVKLLRRRIERVRDRFPYLRRMDIVAHSMGGLIAQAALMAGVFDGFEEVRLVTLGSPFSGTWAALMACLLPGAAEMLPIHPHIRKRHHVQRRNGTGPRVPFLSIAGEHDLLAPPERCQHPAAEYKLLPVDHAGLIFRKDVFNEALAFLARP</sequence>
<keyword evidence="1" id="KW-1133">Transmembrane helix</keyword>
<dbReference type="EMBL" id="MGEH01000010">
    <property type="protein sequence ID" value="OGL79397.1"/>
    <property type="molecule type" value="Genomic_DNA"/>
</dbReference>
<dbReference type="PANTHER" id="PTHR37946:SF1">
    <property type="entry name" value="SLL1969 PROTEIN"/>
    <property type="match status" value="1"/>
</dbReference>